<reference evidence="2" key="1">
    <citation type="submission" date="2023-03" db="EMBL/GenBank/DDBJ databases">
        <title>Electrophorus voltai genome.</title>
        <authorList>
            <person name="Bian C."/>
        </authorList>
    </citation>
    <scope>NUCLEOTIDE SEQUENCE</scope>
    <source>
        <strain evidence="2">CB-2022</strain>
        <tissue evidence="2">Muscle</tissue>
    </source>
</reference>
<gene>
    <name evidence="2" type="ORF">P4O66_014460</name>
</gene>
<dbReference type="PANTHER" id="PTHR37984">
    <property type="entry name" value="PROTEIN CBG26694"/>
    <property type="match status" value="1"/>
</dbReference>
<dbReference type="EMBL" id="JAROKS010000021">
    <property type="protein sequence ID" value="KAK1790585.1"/>
    <property type="molecule type" value="Genomic_DNA"/>
</dbReference>
<evidence type="ECO:0000256" key="1">
    <source>
        <dbReference type="SAM" id="MobiDB-lite"/>
    </source>
</evidence>
<dbReference type="Proteomes" id="UP001239994">
    <property type="component" value="Unassembled WGS sequence"/>
</dbReference>
<keyword evidence="3" id="KW-1185">Reference proteome</keyword>
<dbReference type="SUPFAM" id="SSF56672">
    <property type="entry name" value="DNA/RNA polymerases"/>
    <property type="match status" value="1"/>
</dbReference>
<comment type="caution">
    <text evidence="2">The sequence shown here is derived from an EMBL/GenBank/DDBJ whole genome shotgun (WGS) entry which is preliminary data.</text>
</comment>
<dbReference type="Gene3D" id="3.30.70.270">
    <property type="match status" value="1"/>
</dbReference>
<organism evidence="2 3">
    <name type="scientific">Electrophorus voltai</name>
    <dbReference type="NCBI Taxonomy" id="2609070"/>
    <lineage>
        <taxon>Eukaryota</taxon>
        <taxon>Metazoa</taxon>
        <taxon>Chordata</taxon>
        <taxon>Craniata</taxon>
        <taxon>Vertebrata</taxon>
        <taxon>Euteleostomi</taxon>
        <taxon>Actinopterygii</taxon>
        <taxon>Neopterygii</taxon>
        <taxon>Teleostei</taxon>
        <taxon>Ostariophysi</taxon>
        <taxon>Gymnotiformes</taxon>
        <taxon>Gymnotoidei</taxon>
        <taxon>Gymnotidae</taxon>
        <taxon>Electrophorus</taxon>
    </lineage>
</organism>
<dbReference type="AlphaFoldDB" id="A0AAD8Z0X7"/>
<dbReference type="InterPro" id="IPR043502">
    <property type="entry name" value="DNA/RNA_pol_sf"/>
</dbReference>
<accession>A0AAD8Z0X7</accession>
<dbReference type="PANTHER" id="PTHR37984:SF5">
    <property type="entry name" value="PROTEIN NYNRIN-LIKE"/>
    <property type="match status" value="1"/>
</dbReference>
<dbReference type="InterPro" id="IPR050951">
    <property type="entry name" value="Retrovirus_Pol_polyprotein"/>
</dbReference>
<sequence length="254" mass="27751">MAETLAFELQGFLVFANFYWRFIRSFSTLARPLTDLIRGQVKWLKTSPKAAKAFVDLKTTFSNAPVLQQPDKTKPFRRGSRFVFQITFRPEEKNVRAVLSQCTVEGFSTWFIPLKALPTAPIVSMEPPMSDQPAVQMWCQSSEQPVVEGPFSDKEDPSGPPPSPLEMEGSPIRCVPCLTQAGETAWETTWKAGVILGEEGSVTINSHISEACACASGNLPSFVCVRVPTSAVVGQINTLSAGQNGSVVCGRLAY</sequence>
<evidence type="ECO:0000313" key="2">
    <source>
        <dbReference type="EMBL" id="KAK1790585.1"/>
    </source>
</evidence>
<evidence type="ECO:0000313" key="3">
    <source>
        <dbReference type="Proteomes" id="UP001239994"/>
    </source>
</evidence>
<protein>
    <submittedName>
        <fullName evidence="2">Uncharacterized protein</fullName>
    </submittedName>
</protein>
<feature type="region of interest" description="Disordered" evidence="1">
    <location>
        <begin position="146"/>
        <end position="166"/>
    </location>
</feature>
<dbReference type="InterPro" id="IPR043128">
    <property type="entry name" value="Rev_trsase/Diguanyl_cyclase"/>
</dbReference>
<proteinExistence type="predicted"/>
<name>A0AAD8Z0X7_9TELE</name>